<evidence type="ECO:0000256" key="4">
    <source>
        <dbReference type="ARBA" id="ARBA00023239"/>
    </source>
</evidence>
<evidence type="ECO:0000256" key="3">
    <source>
        <dbReference type="ARBA" id="ARBA00023052"/>
    </source>
</evidence>
<dbReference type="AlphaFoldDB" id="A0A831RQE4"/>
<dbReference type="InterPro" id="IPR005593">
    <property type="entry name" value="Xul5P/Fru6P_PKetolase"/>
</dbReference>
<evidence type="ECO:0000259" key="5">
    <source>
        <dbReference type="SMART" id="SM00861"/>
    </source>
</evidence>
<dbReference type="PANTHER" id="PTHR31273">
    <property type="entry name" value="PHOSPHOKETOLASE-RELATED"/>
    <property type="match status" value="1"/>
</dbReference>
<dbReference type="SUPFAM" id="SSF52922">
    <property type="entry name" value="TK C-terminal domain-like"/>
    <property type="match status" value="1"/>
</dbReference>
<evidence type="ECO:0000256" key="1">
    <source>
        <dbReference type="ARBA" id="ARBA00001964"/>
    </source>
</evidence>
<dbReference type="GO" id="GO:0016832">
    <property type="term" value="F:aldehyde-lyase activity"/>
    <property type="evidence" value="ECO:0007669"/>
    <property type="project" value="InterPro"/>
</dbReference>
<dbReference type="GO" id="GO:0005975">
    <property type="term" value="P:carbohydrate metabolic process"/>
    <property type="evidence" value="ECO:0007669"/>
    <property type="project" value="InterPro"/>
</dbReference>
<dbReference type="PANTHER" id="PTHR31273:SF2">
    <property type="entry name" value="SLL0529 PROTEIN"/>
    <property type="match status" value="1"/>
</dbReference>
<dbReference type="InterPro" id="IPR005475">
    <property type="entry name" value="Transketolase-like_Pyr-bd"/>
</dbReference>
<comment type="similarity">
    <text evidence="2">Belongs to the XFP family.</text>
</comment>
<dbReference type="InterPro" id="IPR009014">
    <property type="entry name" value="Transketo_C/PFOR_II"/>
</dbReference>
<comment type="cofactor">
    <cofactor evidence="1">
        <name>thiamine diphosphate</name>
        <dbReference type="ChEBI" id="CHEBI:58937"/>
    </cofactor>
</comment>
<proteinExistence type="inferred from homology"/>
<gene>
    <name evidence="6" type="ORF">ENI96_12995</name>
</gene>
<dbReference type="Pfam" id="PF03894">
    <property type="entry name" value="XFP"/>
    <property type="match status" value="1"/>
</dbReference>
<keyword evidence="3" id="KW-0786">Thiamine pyrophosphate</keyword>
<dbReference type="Pfam" id="PF09363">
    <property type="entry name" value="XFP_C"/>
    <property type="match status" value="1"/>
</dbReference>
<sequence length="737" mass="79154">MESALSSSAPVPGFCQGIQYFADDWPEFARHAGEAVIGEGQSAVADPGSDDAVYQTLLGADALRYLTLQVTGSKGSGHPGGFASSADAYAALVMLGHTNIVTEVGHHAPGFYSAMFLDSSLEEMGIHTVEQMQQRFRERDGLLGHLSGAIPGLLAPAGPLGQGQHFAMAGALLHPERLFPVTIGDGGMGEPYVLNAMMHFHTAYPEVTNFLPVLVWNGYSQEHHSMVSRLDNGQMTAYWKGHGFEKVVLIDAKVFDDSGQEGDYVDSTRFSFDNRLAFTRAVLEGMDQAARAAMGGTLTAFIVKQLKGAGVHTVGAKSHNLYPADTLDQPHIIEGLRRRALPPRAWQIVRDNFRRAGGGPAVETVVTESVLDLAPLGELPKQAFAVGEKAVPATAMGALVAAVGRADPRFVVTNADGNEASAMKNINDALKIRHPTPDPLYNQEPGGQVYEPLNEDACAGLAAGLALFGSRALWLSYESFAINGWPIVQTVTQAMAELRRRTPSIVCMFTAGALEQGRNGWTHQRPEIENHFAAMMRNGNLFPLFPCDANGIQAAYEYATDSFNKGMVIIASKSPLPVYLDLQASRQAVERGAAVLYESDSGDRGTVVLAATGDMVFLPVFEARDRLEAAGYRVRVVAVVNPRQLYRPGDIAWDTVAEPDNGFMDDDHFNALFDGDVLIGVSGGPSACLEPVLLRTRAPRRDLFAWKRGETTASPAEIMAFNGITAGAIAARAQELA</sequence>
<evidence type="ECO:0000313" key="6">
    <source>
        <dbReference type="EMBL" id="HEB97331.1"/>
    </source>
</evidence>
<dbReference type="InterPro" id="IPR029061">
    <property type="entry name" value="THDP-binding"/>
</dbReference>
<dbReference type="InterPro" id="IPR018970">
    <property type="entry name" value="Xul5P/Fru6P_PKetolase_N"/>
</dbReference>
<name>A0A831RQE4_9GAMM</name>
<accession>A0A831RQE4</accession>
<dbReference type="Gene3D" id="3.40.50.970">
    <property type="match status" value="2"/>
</dbReference>
<dbReference type="Pfam" id="PF09364">
    <property type="entry name" value="XFP_N"/>
    <property type="match status" value="1"/>
</dbReference>
<keyword evidence="4" id="KW-0456">Lyase</keyword>
<dbReference type="SMART" id="SM00861">
    <property type="entry name" value="Transket_pyr"/>
    <property type="match status" value="1"/>
</dbReference>
<protein>
    <submittedName>
        <fullName evidence="6">Phosphoketolase</fullName>
    </submittedName>
</protein>
<dbReference type="Proteomes" id="UP000886251">
    <property type="component" value="Unassembled WGS sequence"/>
</dbReference>
<feature type="domain" description="Transketolase-like pyrimidine-binding" evidence="5">
    <location>
        <begin position="390"/>
        <end position="578"/>
    </location>
</feature>
<dbReference type="CDD" id="cd00568">
    <property type="entry name" value="TPP_enzymes"/>
    <property type="match status" value="1"/>
</dbReference>
<dbReference type="EMBL" id="DRKP01000162">
    <property type="protein sequence ID" value="HEB97331.1"/>
    <property type="molecule type" value="Genomic_DNA"/>
</dbReference>
<reference evidence="6" key="1">
    <citation type="journal article" date="2020" name="mSystems">
        <title>Genome- and Community-Level Interaction Insights into Carbon Utilization and Element Cycling Functions of Hydrothermarchaeota in Hydrothermal Sediment.</title>
        <authorList>
            <person name="Zhou Z."/>
            <person name="Liu Y."/>
            <person name="Xu W."/>
            <person name="Pan J."/>
            <person name="Luo Z.H."/>
            <person name="Li M."/>
        </authorList>
    </citation>
    <scope>NUCLEOTIDE SEQUENCE [LARGE SCALE GENOMIC DNA]</scope>
    <source>
        <strain evidence="6">HyVt-443</strain>
    </source>
</reference>
<organism evidence="6">
    <name type="scientific">Sedimenticola thiotaurini</name>
    <dbReference type="NCBI Taxonomy" id="1543721"/>
    <lineage>
        <taxon>Bacteria</taxon>
        <taxon>Pseudomonadati</taxon>
        <taxon>Pseudomonadota</taxon>
        <taxon>Gammaproteobacteria</taxon>
        <taxon>Chromatiales</taxon>
        <taxon>Sedimenticolaceae</taxon>
        <taxon>Sedimenticola</taxon>
    </lineage>
</organism>
<dbReference type="SUPFAM" id="SSF52518">
    <property type="entry name" value="Thiamin diphosphate-binding fold (THDP-binding)"/>
    <property type="match status" value="2"/>
</dbReference>
<evidence type="ECO:0000256" key="2">
    <source>
        <dbReference type="ARBA" id="ARBA00005623"/>
    </source>
</evidence>
<dbReference type="InterPro" id="IPR018969">
    <property type="entry name" value="Xul5P/Fru6P_PKetolase_C"/>
</dbReference>
<comment type="caution">
    <text evidence="6">The sequence shown here is derived from an EMBL/GenBank/DDBJ whole genome shotgun (WGS) entry which is preliminary data.</text>
</comment>
<dbReference type="PIRSF" id="PIRSF017245">
    <property type="entry name" value="Phosphoketolase"/>
    <property type="match status" value="1"/>
</dbReference>
<dbReference type="Gene3D" id="3.40.50.920">
    <property type="match status" value="1"/>
</dbReference>